<dbReference type="PANTHER" id="PTHR34183:SF1">
    <property type="entry name" value="ENDOLYTIC PEPTIDOGLYCAN TRANSGLYCOSYLASE RLPA"/>
    <property type="match status" value="1"/>
</dbReference>
<dbReference type="Gene3D" id="2.40.40.10">
    <property type="entry name" value="RlpA-like domain"/>
    <property type="match status" value="1"/>
</dbReference>
<keyword evidence="3" id="KW-1003">Cell membrane</keyword>
<dbReference type="CDD" id="cd22268">
    <property type="entry name" value="DPBB_RlpA-like"/>
    <property type="match status" value="1"/>
</dbReference>
<reference evidence="7 8" key="1">
    <citation type="submission" date="2018-06" db="EMBL/GenBank/DDBJ databases">
        <authorList>
            <consortium name="Pathogen Informatics"/>
            <person name="Doyle S."/>
        </authorList>
    </citation>
    <scope>NUCLEOTIDE SEQUENCE [LARGE SCALE GENOMIC DNA]</scope>
    <source>
        <strain evidence="7 8">NCTC11842</strain>
    </source>
</reference>
<comment type="similarity">
    <text evidence="3 4">Belongs to the RlpA family.</text>
</comment>
<evidence type="ECO:0000313" key="9">
    <source>
        <dbReference type="Proteomes" id="UP000626180"/>
    </source>
</evidence>
<dbReference type="GO" id="GO:0008932">
    <property type="term" value="F:lytic endotransglycosylase activity"/>
    <property type="evidence" value="ECO:0007669"/>
    <property type="project" value="UniProtKB-UniRule"/>
</dbReference>
<dbReference type="EMBL" id="JADMCD010000009">
    <property type="protein sequence ID" value="MBF8642348.1"/>
    <property type="molecule type" value="Genomic_DNA"/>
</dbReference>
<comment type="subcellular location">
    <subcellularLocation>
        <location evidence="3">Cell membrane</location>
        <topology evidence="3">Lipid-anchor</topology>
    </subcellularLocation>
</comment>
<dbReference type="InterPro" id="IPR034718">
    <property type="entry name" value="RlpA"/>
</dbReference>
<dbReference type="InterPro" id="IPR036908">
    <property type="entry name" value="RlpA-like_sf"/>
</dbReference>
<dbReference type="Pfam" id="PF03330">
    <property type="entry name" value="DPBB_1"/>
    <property type="match status" value="1"/>
</dbReference>
<accession>A0A2X2CK74</accession>
<dbReference type="SUPFAM" id="SSF50685">
    <property type="entry name" value="Barwin-like endoglucanases"/>
    <property type="match status" value="1"/>
</dbReference>
<dbReference type="PROSITE" id="PS51257">
    <property type="entry name" value="PROKAR_LIPOPROTEIN"/>
    <property type="match status" value="1"/>
</dbReference>
<dbReference type="EC" id="4.2.2.-" evidence="3"/>
<dbReference type="Proteomes" id="UP000626180">
    <property type="component" value="Unassembled WGS sequence"/>
</dbReference>
<name>A0A2X2CK74_PSELU</name>
<keyword evidence="9" id="KW-1185">Reference proteome</keyword>
<dbReference type="RefSeq" id="WP_010794673.1">
    <property type="nucleotide sequence ID" value="NZ_CP069262.1"/>
</dbReference>
<evidence type="ECO:0000313" key="7">
    <source>
        <dbReference type="EMBL" id="SPZ07704.1"/>
    </source>
</evidence>
<protein>
    <recommendedName>
        <fullName evidence="3">Endolytic peptidoglycan transglycosylase RlpA</fullName>
        <ecNumber evidence="3">4.2.2.-</ecNumber>
    </recommendedName>
</protein>
<proteinExistence type="inferred from homology"/>
<keyword evidence="2 3" id="KW-0961">Cell wall biogenesis/degradation</keyword>
<keyword evidence="3 7" id="KW-0449">Lipoprotein</keyword>
<dbReference type="NCBIfam" id="TIGR00413">
    <property type="entry name" value="rlpA"/>
    <property type="match status" value="1"/>
</dbReference>
<reference evidence="6 9" key="2">
    <citation type="submission" date="2020-10" db="EMBL/GenBank/DDBJ databases">
        <title>Genome sequences of Pseudomonas isolates.</title>
        <authorList>
            <person name="Wessels L."/>
            <person name="Reich F."/>
            <person name="Hammerl J."/>
        </authorList>
    </citation>
    <scope>NUCLEOTIDE SEQUENCE [LARGE SCALE GENOMIC DNA]</scope>
    <source>
        <strain evidence="6 9">20-MO00624-0</strain>
    </source>
</reference>
<evidence type="ECO:0000256" key="4">
    <source>
        <dbReference type="RuleBase" id="RU003495"/>
    </source>
</evidence>
<feature type="domain" description="RlpA-like protein double-psi beta-barrel" evidence="5">
    <location>
        <begin position="43"/>
        <end position="132"/>
    </location>
</feature>
<dbReference type="InterPro" id="IPR009009">
    <property type="entry name" value="RlpA-like_DPBB"/>
</dbReference>
<keyword evidence="3" id="KW-0472">Membrane</keyword>
<dbReference type="Proteomes" id="UP000250443">
    <property type="component" value="Unassembled WGS sequence"/>
</dbReference>
<evidence type="ECO:0000256" key="2">
    <source>
        <dbReference type="ARBA" id="ARBA00023316"/>
    </source>
</evidence>
<dbReference type="PANTHER" id="PTHR34183">
    <property type="entry name" value="ENDOLYTIC PEPTIDOGLYCAN TRANSGLYCOSYLASE RLPA"/>
    <property type="match status" value="1"/>
</dbReference>
<dbReference type="InterPro" id="IPR012997">
    <property type="entry name" value="RplA"/>
</dbReference>
<keyword evidence="1 3" id="KW-0456">Lyase</keyword>
<keyword evidence="3" id="KW-0564">Palmitate</keyword>
<evidence type="ECO:0000259" key="5">
    <source>
        <dbReference type="Pfam" id="PF03330"/>
    </source>
</evidence>
<organism evidence="7 8">
    <name type="scientific">Pseudomonas luteola</name>
    <dbReference type="NCBI Taxonomy" id="47886"/>
    <lineage>
        <taxon>Bacteria</taxon>
        <taxon>Pseudomonadati</taxon>
        <taxon>Pseudomonadota</taxon>
        <taxon>Gammaproteobacteria</taxon>
        <taxon>Pseudomonadales</taxon>
        <taxon>Pseudomonadaceae</taxon>
        <taxon>Pseudomonas</taxon>
    </lineage>
</organism>
<dbReference type="GO" id="GO:0071555">
    <property type="term" value="P:cell wall organization"/>
    <property type="evidence" value="ECO:0007669"/>
    <property type="project" value="UniProtKB-KW"/>
</dbReference>
<dbReference type="GO" id="GO:0005886">
    <property type="term" value="C:plasma membrane"/>
    <property type="evidence" value="ECO:0007669"/>
    <property type="project" value="UniProtKB-SubCell"/>
</dbReference>
<dbReference type="EMBL" id="UAUF01000012">
    <property type="protein sequence ID" value="SPZ07704.1"/>
    <property type="molecule type" value="Genomic_DNA"/>
</dbReference>
<evidence type="ECO:0000256" key="1">
    <source>
        <dbReference type="ARBA" id="ARBA00023239"/>
    </source>
</evidence>
<sequence length="136" mass="15062">MLIDSKRLLLFFSLLVGCVACQDKKAEAVPIKEAKQAPKPFEQKGKASYYAQKFHGRETASGETFNNNTLVAAHKTLPLGSKVRVTNLENNKQVVVRITDRGPFIRGRIIDLSRAAAKRVDLVEDGTGPVKIERID</sequence>
<evidence type="ECO:0000313" key="6">
    <source>
        <dbReference type="EMBL" id="MBF8642348.1"/>
    </source>
</evidence>
<evidence type="ECO:0000256" key="3">
    <source>
        <dbReference type="HAMAP-Rule" id="MF_02071"/>
    </source>
</evidence>
<dbReference type="GO" id="GO:0000270">
    <property type="term" value="P:peptidoglycan metabolic process"/>
    <property type="evidence" value="ECO:0007669"/>
    <property type="project" value="UniProtKB-UniRule"/>
</dbReference>
<comment type="function">
    <text evidence="3">Lytic transglycosylase with a strong preference for naked glycan strands that lack stem peptides.</text>
</comment>
<dbReference type="HAMAP" id="MF_02071">
    <property type="entry name" value="RlpA"/>
    <property type="match status" value="1"/>
</dbReference>
<gene>
    <name evidence="3" type="primary">rlpA</name>
    <name evidence="6" type="ORF">IRZ65_16850</name>
    <name evidence="7" type="ORF">NCTC11842_02461</name>
</gene>
<evidence type="ECO:0000313" key="8">
    <source>
        <dbReference type="Proteomes" id="UP000250443"/>
    </source>
</evidence>
<dbReference type="AlphaFoldDB" id="A0A2X2CK74"/>